<accession>A0A9N9FKI0</accession>
<organism evidence="2 3">
    <name type="scientific">Racocetra fulgida</name>
    <dbReference type="NCBI Taxonomy" id="60492"/>
    <lineage>
        <taxon>Eukaryota</taxon>
        <taxon>Fungi</taxon>
        <taxon>Fungi incertae sedis</taxon>
        <taxon>Mucoromycota</taxon>
        <taxon>Glomeromycotina</taxon>
        <taxon>Glomeromycetes</taxon>
        <taxon>Diversisporales</taxon>
        <taxon>Gigasporaceae</taxon>
        <taxon>Racocetra</taxon>
    </lineage>
</organism>
<dbReference type="AlphaFoldDB" id="A0A9N9FKI0"/>
<dbReference type="InterPro" id="IPR024079">
    <property type="entry name" value="MetalloPept_cat_dom_sf"/>
</dbReference>
<dbReference type="EMBL" id="CAJVPZ010004021">
    <property type="protein sequence ID" value="CAG8539800.1"/>
    <property type="molecule type" value="Genomic_DNA"/>
</dbReference>
<evidence type="ECO:0000313" key="3">
    <source>
        <dbReference type="Proteomes" id="UP000789396"/>
    </source>
</evidence>
<dbReference type="PANTHER" id="PTHR11905:SF159">
    <property type="entry name" value="ADAM METALLOPROTEASE"/>
    <property type="match status" value="1"/>
</dbReference>
<name>A0A9N9FKI0_9GLOM</name>
<dbReference type="Pfam" id="PF13688">
    <property type="entry name" value="Reprolysin_5"/>
    <property type="match status" value="1"/>
</dbReference>
<sequence length="535" mass="59269">YAPEPVTYVEFVGIPRMEILPRNRFDSTSLSRRDFEFDSSLQHDDSLHLFHPEATITIHHKNKTSTTTRLIPQDYRLFKGVLLDVDSTDRRLSEDIVGLKRLSLHEELSTSPGVLGLNQKHLTFEGTFSFKGDLHHIKSIDNFQVAQFRDDPEIPNPSSRHPSHRDATMVIYRDSDIKKTNKGNDDQNTVNLGNLEQMIKMMWERKTVESYKSSDAARKQILSDWGTASAVYERTFNVTLGLIYIEIQDSTCPPTPNPAWNRPCSDSYSISDRLSDFSKWRGAKGTGQAFVSGAGVSTIVKDEWKVVAHEVGHAVSSCDIPEVCPGNSGDCPSDSHISDGTSCGNGLQCAGGICTSRDLQCATRGSRMGITKACTITSFSSCTISCANPNDTTQCLEMSGYFVDGTPCGFCGKCSKGTCVNNEAAAIGSSNYNHNNSGWVDPTPYNGPPTNNERYPNPRDRATSPNNERYPNQRDRATSPNNERYPNPRDRATSPNNGPRPPPDHQVQGIRETTKLRGARGIIQVREVRGIMIIL</sequence>
<dbReference type="InterPro" id="IPR036436">
    <property type="entry name" value="Disintegrin_dom_sf"/>
</dbReference>
<proteinExistence type="predicted"/>
<feature type="region of interest" description="Disordered" evidence="1">
    <location>
        <begin position="431"/>
        <end position="509"/>
    </location>
</feature>
<dbReference type="Gene3D" id="4.10.70.10">
    <property type="entry name" value="Disintegrin domain"/>
    <property type="match status" value="1"/>
</dbReference>
<dbReference type="SUPFAM" id="SSF55486">
    <property type="entry name" value="Metalloproteases ('zincins'), catalytic domain"/>
    <property type="match status" value="1"/>
</dbReference>
<protein>
    <submittedName>
        <fullName evidence="2">12966_t:CDS:1</fullName>
    </submittedName>
</protein>
<dbReference type="GO" id="GO:0008237">
    <property type="term" value="F:metallopeptidase activity"/>
    <property type="evidence" value="ECO:0007669"/>
    <property type="project" value="InterPro"/>
</dbReference>
<reference evidence="2" key="1">
    <citation type="submission" date="2021-06" db="EMBL/GenBank/DDBJ databases">
        <authorList>
            <person name="Kallberg Y."/>
            <person name="Tangrot J."/>
            <person name="Rosling A."/>
        </authorList>
    </citation>
    <scope>NUCLEOTIDE SEQUENCE</scope>
    <source>
        <strain evidence="2">IN212</strain>
    </source>
</reference>
<dbReference type="Proteomes" id="UP000789396">
    <property type="component" value="Unassembled WGS sequence"/>
</dbReference>
<evidence type="ECO:0000256" key="1">
    <source>
        <dbReference type="SAM" id="MobiDB-lite"/>
    </source>
</evidence>
<gene>
    <name evidence="2" type="ORF">RFULGI_LOCUS4171</name>
</gene>
<dbReference type="Gene3D" id="3.40.390.10">
    <property type="entry name" value="Collagenase (Catalytic Domain)"/>
    <property type="match status" value="1"/>
</dbReference>
<comment type="caution">
    <text evidence="2">The sequence shown here is derived from an EMBL/GenBank/DDBJ whole genome shotgun (WGS) entry which is preliminary data.</text>
</comment>
<evidence type="ECO:0000313" key="2">
    <source>
        <dbReference type="EMBL" id="CAG8539800.1"/>
    </source>
</evidence>
<dbReference type="OrthoDB" id="5951731at2759"/>
<keyword evidence="3" id="KW-1185">Reference proteome</keyword>
<dbReference type="SUPFAM" id="SSF57552">
    <property type="entry name" value="Blood coagulation inhibitor (disintegrin)"/>
    <property type="match status" value="1"/>
</dbReference>
<dbReference type="PANTHER" id="PTHR11905">
    <property type="entry name" value="ADAM A DISINTEGRIN AND METALLOPROTEASE DOMAIN"/>
    <property type="match status" value="1"/>
</dbReference>
<feature type="non-terminal residue" evidence="2">
    <location>
        <position position="535"/>
    </location>
</feature>